<dbReference type="EMBL" id="CAXAMM010016134">
    <property type="protein sequence ID" value="CAK9038139.1"/>
    <property type="molecule type" value="Genomic_DNA"/>
</dbReference>
<accession>A0ABP0LJ92</accession>
<evidence type="ECO:0000313" key="2">
    <source>
        <dbReference type="EMBL" id="CAK9038139.1"/>
    </source>
</evidence>
<dbReference type="InterPro" id="IPR024445">
    <property type="entry name" value="Tnp_ISXO2-like"/>
</dbReference>
<evidence type="ECO:0000259" key="1">
    <source>
        <dbReference type="Pfam" id="PF12762"/>
    </source>
</evidence>
<organism evidence="2 3">
    <name type="scientific">Durusdinium trenchii</name>
    <dbReference type="NCBI Taxonomy" id="1381693"/>
    <lineage>
        <taxon>Eukaryota</taxon>
        <taxon>Sar</taxon>
        <taxon>Alveolata</taxon>
        <taxon>Dinophyceae</taxon>
        <taxon>Suessiales</taxon>
        <taxon>Symbiodiniaceae</taxon>
        <taxon>Durusdinium</taxon>
    </lineage>
</organism>
<feature type="non-terminal residue" evidence="2">
    <location>
        <position position="94"/>
    </location>
</feature>
<evidence type="ECO:0000313" key="3">
    <source>
        <dbReference type="Proteomes" id="UP001642464"/>
    </source>
</evidence>
<reference evidence="2 3" key="1">
    <citation type="submission" date="2024-02" db="EMBL/GenBank/DDBJ databases">
        <authorList>
            <person name="Chen Y."/>
            <person name="Shah S."/>
            <person name="Dougan E. K."/>
            <person name="Thang M."/>
            <person name="Chan C."/>
        </authorList>
    </citation>
    <scope>NUCLEOTIDE SEQUENCE [LARGE SCALE GENOMIC DNA]</scope>
</reference>
<feature type="non-terminal residue" evidence="2">
    <location>
        <position position="1"/>
    </location>
</feature>
<keyword evidence="3" id="KW-1185">Reference proteome</keyword>
<protein>
    <submittedName>
        <fullName evidence="2">DDE_Tnp_IS1595 domain-containing protein</fullName>
    </submittedName>
</protein>
<name>A0ABP0LJ92_9DINO</name>
<proteinExistence type="predicted"/>
<dbReference type="Proteomes" id="UP001642464">
    <property type="component" value="Unassembled WGS sequence"/>
</dbReference>
<feature type="domain" description="ISXO2-like transposase" evidence="1">
    <location>
        <begin position="6"/>
        <end position="87"/>
    </location>
</feature>
<dbReference type="Pfam" id="PF12762">
    <property type="entry name" value="DDE_Tnp_IS1595"/>
    <property type="match status" value="1"/>
</dbReference>
<comment type="caution">
    <text evidence="2">The sequence shown here is derived from an EMBL/GenBank/DDBJ whole genome shotgun (WGS) entry which is preliminary data.</text>
</comment>
<sequence length="94" mass="10830">AYVRPSRIYTDGGSNFHWINDDGDYQHSTVIHADGEFAKTTAEGWRVSTNAVEGLFSLVKRMLRTYRAGLPTKESYGPYLAEFLFRFKFLRDSE</sequence>
<gene>
    <name evidence="2" type="ORF">SCF082_LOCUS22479</name>
</gene>